<gene>
    <name evidence="1" type="ORF">LM010_04950</name>
</gene>
<evidence type="ECO:0000313" key="2">
    <source>
        <dbReference type="Proteomes" id="UP000388452"/>
    </source>
</evidence>
<evidence type="ECO:0000313" key="1">
    <source>
        <dbReference type="EMBL" id="QFQ90805.1"/>
    </source>
</evidence>
<dbReference type="AlphaFoldDB" id="A0A5P8JNJ3"/>
<dbReference type="RefSeq" id="WP_056963074.1">
    <property type="nucleotide sequence ID" value="NZ_CP045068.1"/>
</dbReference>
<dbReference type="EMBL" id="CP045068">
    <property type="protein sequence ID" value="QFQ90805.1"/>
    <property type="molecule type" value="Genomic_DNA"/>
</dbReference>
<organism evidence="1 2">
    <name type="scientific">Lacticaseibacillus manihotivorans</name>
    <dbReference type="NCBI Taxonomy" id="88233"/>
    <lineage>
        <taxon>Bacteria</taxon>
        <taxon>Bacillati</taxon>
        <taxon>Bacillota</taxon>
        <taxon>Bacilli</taxon>
        <taxon>Lactobacillales</taxon>
        <taxon>Lactobacillaceae</taxon>
        <taxon>Lacticaseibacillus</taxon>
    </lineage>
</organism>
<evidence type="ECO:0008006" key="3">
    <source>
        <dbReference type="Google" id="ProtNLM"/>
    </source>
</evidence>
<sequence length="212" mass="24431">MGSNGLPIGVTRDRQDFLARIYVEKPIYCGRHKTVIEAIEAQAQKFREFRNSYTPGFRRGIWSDLTGLRFGELLVLKRAKENKNWGGNCWVCECSCGNTVEVTAEALVRGRCDACGHHKVEVLKTYGVQRRKQQFGTNHDLLTDIPYSNNTSGYRNIHVNKTKSGELRYRAVIAYKGVTYYGHLESRVEDAIVERDQLRHKYWPQGKWVQTD</sequence>
<dbReference type="Proteomes" id="UP000388452">
    <property type="component" value="Chromosome"/>
</dbReference>
<protein>
    <recommendedName>
        <fullName evidence="3">AP2 domain-containing protein</fullName>
    </recommendedName>
</protein>
<proteinExistence type="predicted"/>
<name>A0A5P8JNJ3_9LACO</name>
<reference evidence="1 2" key="1">
    <citation type="submission" date="2019-10" db="EMBL/GenBank/DDBJ databases">
        <title>Genome sequencing of Lactobacillus manihotivorans.</title>
        <authorList>
            <person name="Kim K."/>
        </authorList>
    </citation>
    <scope>NUCLEOTIDE SEQUENCE [LARGE SCALE GENOMIC DNA]</scope>
    <source>
        <strain evidence="1 2">LM010</strain>
    </source>
</reference>
<accession>A0A5P8JNJ3</accession>